<proteinExistence type="predicted"/>
<gene>
    <name evidence="1" type="ORF">IPN02_16150</name>
</gene>
<name>A0A936NDH7_9ACTN</name>
<evidence type="ECO:0000313" key="1">
    <source>
        <dbReference type="EMBL" id="MBK9298337.1"/>
    </source>
</evidence>
<comment type="caution">
    <text evidence="1">The sequence shown here is derived from an EMBL/GenBank/DDBJ whole genome shotgun (WGS) entry which is preliminary data.</text>
</comment>
<sequence>MDYVSVPDSGGFVLVDLPNAPDATGIVRWARKILKDGATNLARSVTYSYGILGMKVSGASAGISADPKVRNDSVAAFVANLSEALGDRRVFLDAAKGVSADDLAPLRDADTRSAMCFDASVVGSLADEGVLAAAAWAHGPLDGARVSIDGSSPDEIRLARAAVATGATVVAIGSRQRTEGFDSDALDTLAASVGNTDIDPPGDPVDDGLHTHADLALVGAKTNSVDHHRMAQIAAPIVVPYARLAVTTRALAVAQRADRRVLPDFVTVAGPLLAQWPDDGADLESLRAEARNRITEALASLPGGDDGLVLEACYAAEAFLSTWQDELPFGRPI</sequence>
<dbReference type="AlphaFoldDB" id="A0A936NDH7"/>
<reference evidence="1 2" key="1">
    <citation type="submission" date="2020-10" db="EMBL/GenBank/DDBJ databases">
        <title>Connecting structure to function with the recovery of over 1000 high-quality activated sludge metagenome-assembled genomes encoding full-length rRNA genes using long-read sequencing.</title>
        <authorList>
            <person name="Singleton C.M."/>
            <person name="Petriglieri F."/>
            <person name="Kristensen J.M."/>
            <person name="Kirkegaard R.H."/>
            <person name="Michaelsen T.Y."/>
            <person name="Andersen M.H."/>
            <person name="Karst S.M."/>
            <person name="Dueholm M.S."/>
            <person name="Nielsen P.H."/>
            <person name="Albertsen M."/>
        </authorList>
    </citation>
    <scope>NUCLEOTIDE SEQUENCE [LARGE SCALE GENOMIC DNA]</scope>
    <source>
        <strain evidence="1">Lyne_18-Q3-R50-59_MAXAC.006</strain>
    </source>
</reference>
<accession>A0A936NDH7</accession>
<organism evidence="1 2">
    <name type="scientific">Candidatus Neomicrothrix subdominans</name>
    <dbReference type="NCBI Taxonomy" id="2954438"/>
    <lineage>
        <taxon>Bacteria</taxon>
        <taxon>Bacillati</taxon>
        <taxon>Actinomycetota</taxon>
        <taxon>Acidimicrobiia</taxon>
        <taxon>Acidimicrobiales</taxon>
        <taxon>Microthrixaceae</taxon>
        <taxon>Candidatus Neomicrothrix</taxon>
    </lineage>
</organism>
<dbReference type="EMBL" id="JADJZA010000008">
    <property type="protein sequence ID" value="MBK9298337.1"/>
    <property type="molecule type" value="Genomic_DNA"/>
</dbReference>
<dbReference type="Gene3D" id="3.40.50.720">
    <property type="entry name" value="NAD(P)-binding Rossmann-like Domain"/>
    <property type="match status" value="1"/>
</dbReference>
<dbReference type="InterPro" id="IPR036291">
    <property type="entry name" value="NAD(P)-bd_dom_sf"/>
</dbReference>
<dbReference type="SUPFAM" id="SSF51735">
    <property type="entry name" value="NAD(P)-binding Rossmann-fold domains"/>
    <property type="match status" value="1"/>
</dbReference>
<dbReference type="Proteomes" id="UP000727993">
    <property type="component" value="Unassembled WGS sequence"/>
</dbReference>
<evidence type="ECO:0000313" key="2">
    <source>
        <dbReference type="Proteomes" id="UP000727993"/>
    </source>
</evidence>
<protein>
    <submittedName>
        <fullName evidence="1">Uncharacterized protein</fullName>
    </submittedName>
</protein>